<proteinExistence type="predicted"/>
<protein>
    <submittedName>
        <fullName evidence="2">Uncharacterized protein</fullName>
    </submittedName>
</protein>
<accession>A0AAV6TYL4</accession>
<feature type="compositionally biased region" description="Polar residues" evidence="1">
    <location>
        <begin position="57"/>
        <end position="76"/>
    </location>
</feature>
<keyword evidence="3" id="KW-1185">Reference proteome</keyword>
<feature type="compositionally biased region" description="Polar residues" evidence="1">
    <location>
        <begin position="7"/>
        <end position="47"/>
    </location>
</feature>
<comment type="caution">
    <text evidence="2">The sequence shown here is derived from an EMBL/GenBank/DDBJ whole genome shotgun (WGS) entry which is preliminary data.</text>
</comment>
<dbReference type="Proteomes" id="UP000827092">
    <property type="component" value="Unassembled WGS sequence"/>
</dbReference>
<sequence length="589" mass="66307">MTKVSRKVTNAQLEQQSTLNKSAANNHKPQASLDKSNSSTSHYTQLESALPDFEFSQGPSDTNEVNYQPNPENQHDFNYSQKLFHIDDGNLYSIFSPIQGRSYGMKPSFLRKQKYTVQECHGRGRKNLRKGLKFHNFLPSESVTSEKDNGYLRNKWKVHSECRLREEHGTKQITISNWSQSVQNSATEPMTLEKNVTEPDLPVATGRSSSSRQNTPVKFANHTVTSGHSSCDLDPYDFSLSLQQSTSFDSSNIFAKNMKDPTSTITSNKACDTAGSAASKRDSLSFVLNSLLDKPELAYNQNLNNDVIDNSFKSSHLNQKRRRKPVQTRKVVPYVKYLSIMEENDSLPLDLSSKCGSETSVSPPSTSEELQICQEIGDLSYRHKSTKKKRSSPIEFNKKYSGLQNVPASCDSLPPNSLLLGNLLQNKIPMPLMFFSPPATNGHSIAPPCQEAGGSMPQGYGKLNMALNNKQAKIKNLQPPTKNAQYTVHKSFVKEPNSRIRKLNQRSVIKQKLEDTFKQNGFLVKTKQVSDGEATFCKFRQLRKYTRYYLKSWQQHLPDEVNKMWKGFLPPKTVLPPVSGTSDLNNDSP</sequence>
<organism evidence="2 3">
    <name type="scientific">Oedothorax gibbosus</name>
    <dbReference type="NCBI Taxonomy" id="931172"/>
    <lineage>
        <taxon>Eukaryota</taxon>
        <taxon>Metazoa</taxon>
        <taxon>Ecdysozoa</taxon>
        <taxon>Arthropoda</taxon>
        <taxon>Chelicerata</taxon>
        <taxon>Arachnida</taxon>
        <taxon>Araneae</taxon>
        <taxon>Araneomorphae</taxon>
        <taxon>Entelegynae</taxon>
        <taxon>Araneoidea</taxon>
        <taxon>Linyphiidae</taxon>
        <taxon>Erigoninae</taxon>
        <taxon>Oedothorax</taxon>
    </lineage>
</organism>
<gene>
    <name evidence="2" type="ORF">JTE90_015590</name>
</gene>
<dbReference type="AlphaFoldDB" id="A0AAV6TYL4"/>
<reference evidence="2 3" key="1">
    <citation type="journal article" date="2022" name="Nat. Ecol. Evol.">
        <title>A masculinizing supergene underlies an exaggerated male reproductive morph in a spider.</title>
        <authorList>
            <person name="Hendrickx F."/>
            <person name="De Corte Z."/>
            <person name="Sonet G."/>
            <person name="Van Belleghem S.M."/>
            <person name="Kostlbacher S."/>
            <person name="Vangestel C."/>
        </authorList>
    </citation>
    <scope>NUCLEOTIDE SEQUENCE [LARGE SCALE GENOMIC DNA]</scope>
    <source>
        <strain evidence="2">W744_W776</strain>
    </source>
</reference>
<evidence type="ECO:0000313" key="3">
    <source>
        <dbReference type="Proteomes" id="UP000827092"/>
    </source>
</evidence>
<evidence type="ECO:0000313" key="2">
    <source>
        <dbReference type="EMBL" id="KAG8177142.1"/>
    </source>
</evidence>
<feature type="region of interest" description="Disordered" evidence="1">
    <location>
        <begin position="1"/>
        <end position="76"/>
    </location>
</feature>
<dbReference type="EMBL" id="JAFNEN010000814">
    <property type="protein sequence ID" value="KAG8177142.1"/>
    <property type="molecule type" value="Genomic_DNA"/>
</dbReference>
<name>A0AAV6TYL4_9ARAC</name>
<evidence type="ECO:0000256" key="1">
    <source>
        <dbReference type="SAM" id="MobiDB-lite"/>
    </source>
</evidence>